<accession>A0AAV1TP18</accession>
<feature type="region of interest" description="Disordered" evidence="1">
    <location>
        <begin position="58"/>
        <end position="102"/>
    </location>
</feature>
<evidence type="ECO:0000313" key="3">
    <source>
        <dbReference type="Proteomes" id="UP001162060"/>
    </source>
</evidence>
<organism evidence="2 3">
    <name type="scientific">Peronospora matthiolae</name>
    <dbReference type="NCBI Taxonomy" id="2874970"/>
    <lineage>
        <taxon>Eukaryota</taxon>
        <taxon>Sar</taxon>
        <taxon>Stramenopiles</taxon>
        <taxon>Oomycota</taxon>
        <taxon>Peronosporomycetes</taxon>
        <taxon>Peronosporales</taxon>
        <taxon>Peronosporaceae</taxon>
        <taxon>Peronospora</taxon>
    </lineage>
</organism>
<gene>
    <name evidence="2" type="ORF">PM001_LOCUS8208</name>
</gene>
<comment type="caution">
    <text evidence="2">The sequence shown here is derived from an EMBL/GenBank/DDBJ whole genome shotgun (WGS) entry which is preliminary data.</text>
</comment>
<proteinExistence type="predicted"/>
<evidence type="ECO:0000256" key="1">
    <source>
        <dbReference type="SAM" id="MobiDB-lite"/>
    </source>
</evidence>
<sequence length="133" mass="14213">MLGAVESGLFALKLGANTRVRPMTIDAIGDAEEKALVPRGYQRATDLGASQFASLEPHRARAAPQLLQRASASSPPPQEYAALPPPQQVAPPQANVRPGINGYAMPSASQRKLIIRKFNGTELYRGLGSGFFE</sequence>
<reference evidence="2" key="1">
    <citation type="submission" date="2024-01" db="EMBL/GenBank/DDBJ databases">
        <authorList>
            <person name="Webb A."/>
        </authorList>
    </citation>
    <scope>NUCLEOTIDE SEQUENCE</scope>
    <source>
        <strain evidence="2">Pm1</strain>
    </source>
</reference>
<feature type="compositionally biased region" description="Low complexity" evidence="1">
    <location>
        <begin position="62"/>
        <end position="73"/>
    </location>
</feature>
<name>A0AAV1TP18_9STRA</name>
<dbReference type="Proteomes" id="UP001162060">
    <property type="component" value="Unassembled WGS sequence"/>
</dbReference>
<evidence type="ECO:0000313" key="2">
    <source>
        <dbReference type="EMBL" id="CAK7923058.1"/>
    </source>
</evidence>
<protein>
    <submittedName>
        <fullName evidence="2">Uncharacterized protein</fullName>
    </submittedName>
</protein>
<dbReference type="AlphaFoldDB" id="A0AAV1TP18"/>
<dbReference type="EMBL" id="CAKLBY020000067">
    <property type="protein sequence ID" value="CAK7923058.1"/>
    <property type="molecule type" value="Genomic_DNA"/>
</dbReference>
<feature type="compositionally biased region" description="Pro residues" evidence="1">
    <location>
        <begin position="74"/>
        <end position="89"/>
    </location>
</feature>